<evidence type="ECO:0000313" key="8">
    <source>
        <dbReference type="Proteomes" id="UP000543598"/>
    </source>
</evidence>
<feature type="domain" description="Thiamine pyrophosphate enzyme central" evidence="4">
    <location>
        <begin position="181"/>
        <end position="310"/>
    </location>
</feature>
<feature type="domain" description="Thiamine pyrophosphate enzyme TPP-binding" evidence="5">
    <location>
        <begin position="353"/>
        <end position="500"/>
    </location>
</feature>
<dbReference type="GO" id="GO:0009097">
    <property type="term" value="P:isoleucine biosynthetic process"/>
    <property type="evidence" value="ECO:0007669"/>
    <property type="project" value="TreeGrafter"/>
</dbReference>
<dbReference type="GO" id="GO:0003984">
    <property type="term" value="F:acetolactate synthase activity"/>
    <property type="evidence" value="ECO:0007669"/>
    <property type="project" value="TreeGrafter"/>
</dbReference>
<sequence>MEDNDVDTVFGIPASHVIEIYDALRDSRIRTIVGRNEQACAYSADGYARRARRPGVTAVTGGPGLGNIVAGLQTAWSDSSPLVAITSDLSAELRAAGRRGIPHETFDSRGLAAATGAAVTTADSSGELYAAVDDALAASMAPRRGPAVALLARDALESGWTAAPTSPPRPRRQADVPHALIAQAVDALTSARSPVAIVGHGVLWSDAEAALAEFLGRAAIPAITTSPAVGALASSHPWWAGTMGDRSAKELIQSADLALVIGSSLGAASTDDWRWGMPAALVHVDVDPEEFGRNYPASLAIRCDARHFLESASGMLAPVGDRPGLVAAKRPRHPWVDALDSALPVGPTTIVGDVSTTLRWLVRSLHASPRRRLLMPWNSMGLGWSYAAAIGAQVAAPEDAVVSVMGDGGALFSIGELATAVEHDLPVCLVIFNNRSYGVIAELQDSLFDGDRFGVDLRTPDFAAVANAFGVRSWKVDSPRGLHDAVAQATTTRSPSLIEVAISLEDFV</sequence>
<evidence type="ECO:0000259" key="5">
    <source>
        <dbReference type="Pfam" id="PF02775"/>
    </source>
</evidence>
<dbReference type="GO" id="GO:0005948">
    <property type="term" value="C:acetolactate synthase complex"/>
    <property type="evidence" value="ECO:0007669"/>
    <property type="project" value="TreeGrafter"/>
</dbReference>
<keyword evidence="8" id="KW-1185">Reference proteome</keyword>
<accession>A0A7Y2M230</accession>
<dbReference type="GO" id="GO:0009099">
    <property type="term" value="P:L-valine biosynthetic process"/>
    <property type="evidence" value="ECO:0007669"/>
    <property type="project" value="TreeGrafter"/>
</dbReference>
<dbReference type="SUPFAM" id="SSF52518">
    <property type="entry name" value="Thiamin diphosphate-binding fold (THDP-binding)"/>
    <property type="match status" value="2"/>
</dbReference>
<evidence type="ECO:0000259" key="4">
    <source>
        <dbReference type="Pfam" id="PF00205"/>
    </source>
</evidence>
<proteinExistence type="inferred from homology"/>
<dbReference type="AlphaFoldDB" id="A0A7Y2M230"/>
<dbReference type="GO" id="GO:0000287">
    <property type="term" value="F:magnesium ion binding"/>
    <property type="evidence" value="ECO:0007669"/>
    <property type="project" value="InterPro"/>
</dbReference>
<evidence type="ECO:0000256" key="3">
    <source>
        <dbReference type="RuleBase" id="RU362132"/>
    </source>
</evidence>
<evidence type="ECO:0000259" key="6">
    <source>
        <dbReference type="Pfam" id="PF02776"/>
    </source>
</evidence>
<dbReference type="InterPro" id="IPR045229">
    <property type="entry name" value="TPP_enz"/>
</dbReference>
<dbReference type="GO" id="GO:0050660">
    <property type="term" value="F:flavin adenine dinucleotide binding"/>
    <property type="evidence" value="ECO:0007669"/>
    <property type="project" value="TreeGrafter"/>
</dbReference>
<dbReference type="CDD" id="cd07035">
    <property type="entry name" value="TPP_PYR_POX_like"/>
    <property type="match status" value="1"/>
</dbReference>
<dbReference type="EMBL" id="JABEMB010000029">
    <property type="protein sequence ID" value="NNH05009.1"/>
    <property type="molecule type" value="Genomic_DNA"/>
</dbReference>
<name>A0A7Y2M230_9MICO</name>
<dbReference type="InterPro" id="IPR011766">
    <property type="entry name" value="TPP_enzyme_TPP-bd"/>
</dbReference>
<organism evidence="7 8">
    <name type="scientific">Microbacterium ulmi</name>
    <dbReference type="NCBI Taxonomy" id="179095"/>
    <lineage>
        <taxon>Bacteria</taxon>
        <taxon>Bacillati</taxon>
        <taxon>Actinomycetota</taxon>
        <taxon>Actinomycetes</taxon>
        <taxon>Micrococcales</taxon>
        <taxon>Microbacteriaceae</taxon>
        <taxon>Microbacterium</taxon>
    </lineage>
</organism>
<dbReference type="Pfam" id="PF00205">
    <property type="entry name" value="TPP_enzyme_M"/>
    <property type="match status" value="1"/>
</dbReference>
<dbReference type="PROSITE" id="PS00187">
    <property type="entry name" value="TPP_ENZYMES"/>
    <property type="match status" value="1"/>
</dbReference>
<evidence type="ECO:0000313" key="7">
    <source>
        <dbReference type="EMBL" id="NNH05009.1"/>
    </source>
</evidence>
<keyword evidence="2 3" id="KW-0786">Thiamine pyrophosphate</keyword>
<protein>
    <submittedName>
        <fullName evidence="7">Thiamine pyrophosphate-binding protein</fullName>
    </submittedName>
</protein>
<comment type="similarity">
    <text evidence="1 3">Belongs to the TPP enzyme family.</text>
</comment>
<dbReference type="PANTHER" id="PTHR18968:SF167">
    <property type="entry name" value="ACETOLACTATE SYNTHASE LARGE SUBUNIT ILVB2-RELATED"/>
    <property type="match status" value="1"/>
</dbReference>
<evidence type="ECO:0000256" key="2">
    <source>
        <dbReference type="ARBA" id="ARBA00023052"/>
    </source>
</evidence>
<reference evidence="7 8" key="1">
    <citation type="submission" date="2020-05" db="EMBL/GenBank/DDBJ databases">
        <title>MicrobeNet Type strains.</title>
        <authorList>
            <person name="Nicholson A.C."/>
        </authorList>
    </citation>
    <scope>NUCLEOTIDE SEQUENCE [LARGE SCALE GENOMIC DNA]</scope>
    <source>
        <strain evidence="7 8">JCM 14282</strain>
    </source>
</reference>
<dbReference type="GO" id="GO:0030976">
    <property type="term" value="F:thiamine pyrophosphate binding"/>
    <property type="evidence" value="ECO:0007669"/>
    <property type="project" value="InterPro"/>
</dbReference>
<dbReference type="InterPro" id="IPR000399">
    <property type="entry name" value="TPP-bd_CS"/>
</dbReference>
<dbReference type="Gene3D" id="3.40.50.1220">
    <property type="entry name" value="TPP-binding domain"/>
    <property type="match status" value="1"/>
</dbReference>
<dbReference type="InterPro" id="IPR029035">
    <property type="entry name" value="DHS-like_NAD/FAD-binding_dom"/>
</dbReference>
<dbReference type="InterPro" id="IPR029061">
    <property type="entry name" value="THDP-binding"/>
</dbReference>
<evidence type="ECO:0000256" key="1">
    <source>
        <dbReference type="ARBA" id="ARBA00007812"/>
    </source>
</evidence>
<dbReference type="Pfam" id="PF02776">
    <property type="entry name" value="TPP_enzyme_N"/>
    <property type="match status" value="1"/>
</dbReference>
<dbReference type="InterPro" id="IPR012000">
    <property type="entry name" value="Thiamin_PyroP_enz_cen_dom"/>
</dbReference>
<dbReference type="InterPro" id="IPR012001">
    <property type="entry name" value="Thiamin_PyroP_enz_TPP-bd_dom"/>
</dbReference>
<gene>
    <name evidence="7" type="ORF">HLA99_14250</name>
</gene>
<dbReference type="PANTHER" id="PTHR18968">
    <property type="entry name" value="THIAMINE PYROPHOSPHATE ENZYMES"/>
    <property type="match status" value="1"/>
</dbReference>
<dbReference type="Gene3D" id="3.40.50.970">
    <property type="match status" value="2"/>
</dbReference>
<dbReference type="Pfam" id="PF02775">
    <property type="entry name" value="TPP_enzyme_C"/>
    <property type="match status" value="1"/>
</dbReference>
<dbReference type="CDD" id="cd00568">
    <property type="entry name" value="TPP_enzymes"/>
    <property type="match status" value="1"/>
</dbReference>
<dbReference type="SUPFAM" id="SSF52467">
    <property type="entry name" value="DHS-like NAD/FAD-binding domain"/>
    <property type="match status" value="1"/>
</dbReference>
<feature type="domain" description="Thiamine pyrophosphate enzyme N-terminal TPP-binding" evidence="6">
    <location>
        <begin position="1"/>
        <end position="103"/>
    </location>
</feature>
<comment type="caution">
    <text evidence="7">The sequence shown here is derived from an EMBL/GenBank/DDBJ whole genome shotgun (WGS) entry which is preliminary data.</text>
</comment>
<dbReference type="Proteomes" id="UP000543598">
    <property type="component" value="Unassembled WGS sequence"/>
</dbReference>